<keyword evidence="1" id="KW-1133">Transmembrane helix</keyword>
<dbReference type="EMBL" id="FRBH01000003">
    <property type="protein sequence ID" value="SHK71908.1"/>
    <property type="molecule type" value="Genomic_DNA"/>
</dbReference>
<evidence type="ECO:0000313" key="3">
    <source>
        <dbReference type="Proteomes" id="UP000184120"/>
    </source>
</evidence>
<dbReference type="Proteomes" id="UP000184120">
    <property type="component" value="Unassembled WGS sequence"/>
</dbReference>
<evidence type="ECO:0000313" key="2">
    <source>
        <dbReference type="EMBL" id="SHK71908.1"/>
    </source>
</evidence>
<dbReference type="STRING" id="1434701.SAMN05443634_10332"/>
<organism evidence="2 3">
    <name type="scientific">Chishuiella changwenlii</name>
    <dbReference type="NCBI Taxonomy" id="1434701"/>
    <lineage>
        <taxon>Bacteria</taxon>
        <taxon>Pseudomonadati</taxon>
        <taxon>Bacteroidota</taxon>
        <taxon>Flavobacteriia</taxon>
        <taxon>Flavobacteriales</taxon>
        <taxon>Weeksellaceae</taxon>
        <taxon>Chishuiella</taxon>
    </lineage>
</organism>
<accession>A0A1M6URQ1</accession>
<feature type="transmembrane region" description="Helical" evidence="1">
    <location>
        <begin position="6"/>
        <end position="24"/>
    </location>
</feature>
<proteinExistence type="predicted"/>
<sequence length="69" mass="8041">MRKNIIAGILPNILMIIWAVYELLQGINYEQNSRIFISALFILFFIVVIVISLVKVVKYPNDPTYLKKK</sequence>
<name>A0A1M6URQ1_9FLAO</name>
<evidence type="ECO:0000256" key="1">
    <source>
        <dbReference type="SAM" id="Phobius"/>
    </source>
</evidence>
<dbReference type="AlphaFoldDB" id="A0A1M6URQ1"/>
<feature type="transmembrane region" description="Helical" evidence="1">
    <location>
        <begin position="36"/>
        <end position="57"/>
    </location>
</feature>
<keyword evidence="1" id="KW-0472">Membrane</keyword>
<dbReference type="RefSeq" id="WP_143147231.1">
    <property type="nucleotide sequence ID" value="NZ_BMFL01000020.1"/>
</dbReference>
<protein>
    <submittedName>
        <fullName evidence="2">Uncharacterized protein</fullName>
    </submittedName>
</protein>
<dbReference type="OrthoDB" id="1453459at2"/>
<reference evidence="3" key="1">
    <citation type="submission" date="2016-11" db="EMBL/GenBank/DDBJ databases">
        <authorList>
            <person name="Varghese N."/>
            <person name="Submissions S."/>
        </authorList>
    </citation>
    <scope>NUCLEOTIDE SEQUENCE [LARGE SCALE GENOMIC DNA]</scope>
    <source>
        <strain evidence="3">DSM 27989</strain>
    </source>
</reference>
<gene>
    <name evidence="2" type="ORF">SAMN05443634_10332</name>
</gene>
<keyword evidence="1" id="KW-0812">Transmembrane</keyword>